<evidence type="ECO:0000259" key="2">
    <source>
        <dbReference type="Pfam" id="PF01498"/>
    </source>
</evidence>
<feature type="domain" description="Sleeping Beauty transposase HTH" evidence="3">
    <location>
        <begin position="40"/>
        <end position="90"/>
    </location>
</feature>
<dbReference type="GO" id="GO:0015074">
    <property type="term" value="P:DNA integration"/>
    <property type="evidence" value="ECO:0007669"/>
    <property type="project" value="InterPro"/>
</dbReference>
<dbReference type="InterPro" id="IPR002492">
    <property type="entry name" value="Transposase_Tc1-like"/>
</dbReference>
<dbReference type="GO" id="GO:0006313">
    <property type="term" value="P:DNA transposition"/>
    <property type="evidence" value="ECO:0007669"/>
    <property type="project" value="InterPro"/>
</dbReference>
<dbReference type="AlphaFoldDB" id="A0A146TEJ5"/>
<evidence type="ECO:0000259" key="3">
    <source>
        <dbReference type="Pfam" id="PF25787"/>
    </source>
</evidence>
<feature type="compositionally biased region" description="Basic and acidic residues" evidence="1">
    <location>
        <begin position="192"/>
        <end position="214"/>
    </location>
</feature>
<dbReference type="Pfam" id="PF25787">
    <property type="entry name" value="HTH_SB"/>
    <property type="match status" value="1"/>
</dbReference>
<dbReference type="EMBL" id="GCES01113030">
    <property type="protein sequence ID" value="JAQ73292.1"/>
    <property type="molecule type" value="Transcribed_RNA"/>
</dbReference>
<proteinExistence type="predicted"/>
<feature type="domain" description="Transposase Tc1-like" evidence="2">
    <location>
        <begin position="108"/>
        <end position="153"/>
    </location>
</feature>
<evidence type="ECO:0000313" key="4">
    <source>
        <dbReference type="EMBL" id="JAQ91110.1"/>
    </source>
</evidence>
<dbReference type="InterPro" id="IPR009057">
    <property type="entry name" value="Homeodomain-like_sf"/>
</dbReference>
<dbReference type="InterPro" id="IPR057667">
    <property type="entry name" value="HTH_SB"/>
</dbReference>
<feature type="compositionally biased region" description="Basic and acidic residues" evidence="1">
    <location>
        <begin position="30"/>
        <end position="46"/>
    </location>
</feature>
<evidence type="ECO:0000256" key="1">
    <source>
        <dbReference type="SAM" id="MobiDB-lite"/>
    </source>
</evidence>
<dbReference type="SUPFAM" id="SSF46689">
    <property type="entry name" value="Homeodomain-like"/>
    <property type="match status" value="1"/>
</dbReference>
<dbReference type="InterPro" id="IPR036388">
    <property type="entry name" value="WH-like_DNA-bd_sf"/>
</dbReference>
<organism evidence="4">
    <name type="scientific">Fundulus heteroclitus</name>
    <name type="common">Killifish</name>
    <name type="synonym">Mummichog</name>
    <dbReference type="NCBI Taxonomy" id="8078"/>
    <lineage>
        <taxon>Eukaryota</taxon>
        <taxon>Metazoa</taxon>
        <taxon>Chordata</taxon>
        <taxon>Craniata</taxon>
        <taxon>Vertebrata</taxon>
        <taxon>Euteleostomi</taxon>
        <taxon>Actinopterygii</taxon>
        <taxon>Neopterygii</taxon>
        <taxon>Teleostei</taxon>
        <taxon>Neoteleostei</taxon>
        <taxon>Acanthomorphata</taxon>
        <taxon>Ovalentaria</taxon>
        <taxon>Atherinomorphae</taxon>
        <taxon>Cyprinodontiformes</taxon>
        <taxon>Fundulidae</taxon>
        <taxon>Fundulus</taxon>
    </lineage>
</organism>
<feature type="region of interest" description="Disordered" evidence="1">
    <location>
        <begin position="192"/>
        <end position="243"/>
    </location>
</feature>
<name>A0A146TEJ5_FUNHE</name>
<protein>
    <submittedName>
        <fullName evidence="4">TC1 transposase-like protein</fullName>
    </submittedName>
</protein>
<accession>A0A146TEJ5</accession>
<sequence>MADKLKSEALRKQSTAEQQEGHLGDPSNNQRDEKPKERIGKTKELSGDIRDQIVNLHKAGMGYRTISKKLDVKVPTVGAIIRKWKKYKVTINRPRSGAPCKILPEGMRMIIRKVMDQPSTTREELVNDLMAVGTTVTKHTVGNTLRRLGYQFKKDSLSREHRSFSSSFGESASSPDHSLSSLFSPSSRHWIYEDRSNRKVHDDDDDEPIMRSDGSDPEEETEENVKGADQVANMEEEKHKPSS</sequence>
<dbReference type="Gene3D" id="1.10.10.10">
    <property type="entry name" value="Winged helix-like DNA-binding domain superfamily/Winged helix DNA-binding domain"/>
    <property type="match status" value="1"/>
</dbReference>
<dbReference type="Pfam" id="PF01498">
    <property type="entry name" value="HTH_Tnp_Tc3_2"/>
    <property type="match status" value="1"/>
</dbReference>
<feature type="compositionally biased region" description="Basic and acidic residues" evidence="1">
    <location>
        <begin position="1"/>
        <end position="11"/>
    </location>
</feature>
<dbReference type="EMBL" id="GCES01095212">
    <property type="protein sequence ID" value="JAQ91110.1"/>
    <property type="molecule type" value="Transcribed_RNA"/>
</dbReference>
<reference evidence="4" key="1">
    <citation type="submission" date="2015-01" db="EMBL/GenBank/DDBJ databases">
        <title>EvidentialGene: Evidence-directed Construction of Complete mRNA Transcriptomes without Genomes.</title>
        <authorList>
            <person name="Gilbert D.G."/>
        </authorList>
    </citation>
    <scope>NUCLEOTIDE SEQUENCE</scope>
</reference>
<feature type="region of interest" description="Disordered" evidence="1">
    <location>
        <begin position="1"/>
        <end position="46"/>
    </location>
</feature>
<dbReference type="GO" id="GO:0003677">
    <property type="term" value="F:DNA binding"/>
    <property type="evidence" value="ECO:0007669"/>
    <property type="project" value="InterPro"/>
</dbReference>